<dbReference type="AlphaFoldDB" id="A0A7D8UJQ4"/>
<dbReference type="InterPro" id="IPR008922">
    <property type="entry name" value="Di-copper_centre_dom_sf"/>
</dbReference>
<dbReference type="SUPFAM" id="SSF48056">
    <property type="entry name" value="Di-copper centre-containing domain"/>
    <property type="match status" value="1"/>
</dbReference>
<dbReference type="Gene3D" id="1.10.1280.10">
    <property type="entry name" value="Di-copper center containing domain from catechol oxidase"/>
    <property type="match status" value="1"/>
</dbReference>
<evidence type="ECO:0000256" key="1">
    <source>
        <dbReference type="ARBA" id="ARBA00022723"/>
    </source>
</evidence>
<reference evidence="5 6" key="1">
    <citation type="submission" date="2018-05" db="EMBL/GenBank/DDBJ databases">
        <title>Whole genome sequencing for identification of molecular markers to develop diagnostic detection tools for the regulated plant pathogen Lachnellula willkommii.</title>
        <authorList>
            <person name="Giroux E."/>
            <person name="Bilodeau G."/>
        </authorList>
    </citation>
    <scope>NUCLEOTIDE SEQUENCE [LARGE SCALE GENOMIC DNA]</scope>
    <source>
        <strain evidence="5 6">CBS 625.97</strain>
    </source>
</reference>
<dbReference type="PANTHER" id="PTHR11474:SF116">
    <property type="entry name" value="TYROSINASE"/>
    <property type="match status" value="1"/>
</dbReference>
<evidence type="ECO:0000259" key="4">
    <source>
        <dbReference type="PROSITE" id="PS00498"/>
    </source>
</evidence>
<feature type="domain" description="Tyrosinase copper-binding" evidence="4">
    <location>
        <begin position="275"/>
        <end position="286"/>
    </location>
</feature>
<name>A0A7D8UJQ4_9HELO</name>
<feature type="domain" description="Tyrosinase copper-binding" evidence="3">
    <location>
        <begin position="108"/>
        <end position="125"/>
    </location>
</feature>
<feature type="signal peptide" evidence="2">
    <location>
        <begin position="1"/>
        <end position="24"/>
    </location>
</feature>
<evidence type="ECO:0000313" key="6">
    <source>
        <dbReference type="Proteomes" id="UP000481288"/>
    </source>
</evidence>
<comment type="caution">
    <text evidence="5">The sequence shown here is derived from an EMBL/GenBank/DDBJ whole genome shotgun (WGS) entry which is preliminary data.</text>
</comment>
<accession>A0A7D8UJQ4</accession>
<protein>
    <submittedName>
        <fullName evidence="5">Tyrosinase-like protein orsC</fullName>
    </submittedName>
</protein>
<proteinExistence type="predicted"/>
<evidence type="ECO:0000313" key="5">
    <source>
        <dbReference type="EMBL" id="TVY50686.1"/>
    </source>
</evidence>
<dbReference type="InterPro" id="IPR002227">
    <property type="entry name" value="Tyrosinase_Cu-bd"/>
</dbReference>
<dbReference type="InterPro" id="IPR050316">
    <property type="entry name" value="Tyrosinase/Hemocyanin"/>
</dbReference>
<dbReference type="Pfam" id="PF00264">
    <property type="entry name" value="Tyrosinase"/>
    <property type="match status" value="1"/>
</dbReference>
<organism evidence="5 6">
    <name type="scientific">Lachnellula cervina</name>
    <dbReference type="NCBI Taxonomy" id="1316786"/>
    <lineage>
        <taxon>Eukaryota</taxon>
        <taxon>Fungi</taxon>
        <taxon>Dikarya</taxon>
        <taxon>Ascomycota</taxon>
        <taxon>Pezizomycotina</taxon>
        <taxon>Leotiomycetes</taxon>
        <taxon>Helotiales</taxon>
        <taxon>Lachnaceae</taxon>
        <taxon>Lachnellula</taxon>
    </lineage>
</organism>
<dbReference type="GO" id="GO:0046872">
    <property type="term" value="F:metal ion binding"/>
    <property type="evidence" value="ECO:0007669"/>
    <property type="project" value="UniProtKB-KW"/>
</dbReference>
<dbReference type="OrthoDB" id="6132182at2759"/>
<dbReference type="PRINTS" id="PR00092">
    <property type="entry name" value="TYROSINASE"/>
</dbReference>
<dbReference type="EMBL" id="QGMG01001035">
    <property type="protein sequence ID" value="TVY50686.1"/>
    <property type="molecule type" value="Genomic_DNA"/>
</dbReference>
<keyword evidence="1" id="KW-0479">Metal-binding</keyword>
<dbReference type="GO" id="GO:0016491">
    <property type="term" value="F:oxidoreductase activity"/>
    <property type="evidence" value="ECO:0007669"/>
    <property type="project" value="InterPro"/>
</dbReference>
<dbReference type="PROSITE" id="PS00497">
    <property type="entry name" value="TYROSINASE_1"/>
    <property type="match status" value="1"/>
</dbReference>
<sequence>MSESQHPSAYLPLFTNMLLSPVLAIGSLVLAMPVTEFPQIDDLKPRCSKRRMRKEWGELTKRERIQYTNAVLCLQHLPSILDPKEVPGAKSRYDDFLAVHINQTQRIHMSGFFLPWHRVFVHLYEHALQHECNYSGTQPYWNWALYTNTLLTSPLFDGSPSSLSGNGNGNGTPNLTTLLPSPSSGGGAGCPSPPTPPTARFTYTPHCLTRHLNPTIATRYTSASAIQALICNTSDIAAFQARMSGVPGTDDMGVHGGGHFTLGGTGSDIFASPGDPAFWVHHGMVDRVWGIWQDLDVKNRQYAISGTKTFMNVPPSEDVALDDVMDWGVLGPVGGMRVRDAMVVGREPFCYGYTPQAAAFDKEFNVLATRLLVVHDTGRGGQDHVSELTGRQELDNPLLEVAEADVEARGDDAGLVETAVELDNDLSGSVVVDFLELADVAWGKKIVSMLRKIKR</sequence>
<keyword evidence="2" id="KW-0732">Signal</keyword>
<dbReference type="PROSITE" id="PS00498">
    <property type="entry name" value="TYROSINASE_2"/>
    <property type="match status" value="1"/>
</dbReference>
<gene>
    <name evidence="5" type="primary">orsC_1</name>
    <name evidence="5" type="ORF">LCER1_G005397</name>
</gene>
<dbReference type="PANTHER" id="PTHR11474">
    <property type="entry name" value="TYROSINASE FAMILY MEMBER"/>
    <property type="match status" value="1"/>
</dbReference>
<feature type="chain" id="PRO_5028968796" evidence="2">
    <location>
        <begin position="25"/>
        <end position="455"/>
    </location>
</feature>
<evidence type="ECO:0000259" key="3">
    <source>
        <dbReference type="PROSITE" id="PS00497"/>
    </source>
</evidence>
<dbReference type="Proteomes" id="UP000481288">
    <property type="component" value="Unassembled WGS sequence"/>
</dbReference>
<evidence type="ECO:0000256" key="2">
    <source>
        <dbReference type="SAM" id="SignalP"/>
    </source>
</evidence>
<keyword evidence="6" id="KW-1185">Reference proteome</keyword>